<evidence type="ECO:0000313" key="3">
    <source>
        <dbReference type="Proteomes" id="UP000076079"/>
    </source>
</evidence>
<evidence type="ECO:0000256" key="1">
    <source>
        <dbReference type="SAM" id="Phobius"/>
    </source>
</evidence>
<keyword evidence="3" id="KW-1185">Reference proteome</keyword>
<feature type="transmembrane region" description="Helical" evidence="1">
    <location>
        <begin position="26"/>
        <end position="46"/>
    </location>
</feature>
<dbReference type="RefSeq" id="WP_110170072.1">
    <property type="nucleotide sequence ID" value="NZ_CP015136.1"/>
</dbReference>
<reference evidence="2 3" key="1">
    <citation type="journal article" date="2016" name="Genome Announc.">
        <title>First Complete Genome Sequence of a Subdivision 6 Acidobacterium Strain.</title>
        <authorList>
            <person name="Huang S."/>
            <person name="Vieira S."/>
            <person name="Bunk B."/>
            <person name="Riedel T."/>
            <person name="Sproer C."/>
            <person name="Overmann J."/>
        </authorList>
    </citation>
    <scope>NUCLEOTIDE SEQUENCE [LARGE SCALE GENOMIC DNA]</scope>
    <source>
        <strain evidence="3">DSM 100886 HEG_-6_39</strain>
    </source>
</reference>
<dbReference type="EMBL" id="CP015136">
    <property type="protein sequence ID" value="AMY08211.1"/>
    <property type="molecule type" value="Genomic_DNA"/>
</dbReference>
<feature type="transmembrane region" description="Helical" evidence="1">
    <location>
        <begin position="93"/>
        <end position="112"/>
    </location>
</feature>
<sequence>MEHELIDRLVRDATPVRPLARPAVRLVRWALAAALCLAAGVAWVHLRHDLAETMWTASFLGQAGLLIGTALLAATAALVVSVPGAEPTPATRWLPLVAITAWAAWLFAAIVAQPEDSRVWWPAPAPQCGVDITLLGIVPGVLLWSLVRRAAPLRPAWTGLLATLTAAALGALGTQLICSNNDAAHLLLWHFGPVTMLTVAGIALGRRFLRWLPRPS</sequence>
<keyword evidence="1" id="KW-0812">Transmembrane</keyword>
<evidence type="ECO:0008006" key="4">
    <source>
        <dbReference type="Google" id="ProtNLM"/>
    </source>
</evidence>
<dbReference type="Proteomes" id="UP000076079">
    <property type="component" value="Chromosome"/>
</dbReference>
<reference evidence="3" key="2">
    <citation type="submission" date="2016-04" db="EMBL/GenBank/DDBJ databases">
        <title>First Complete Genome Sequence of a Subdivision 6 Acidobacterium.</title>
        <authorList>
            <person name="Huang S."/>
            <person name="Vieira S."/>
            <person name="Bunk B."/>
            <person name="Riedel T."/>
            <person name="Sproeer C."/>
            <person name="Overmann J."/>
        </authorList>
    </citation>
    <scope>NUCLEOTIDE SEQUENCE [LARGE SCALE GENOMIC DNA]</scope>
    <source>
        <strain evidence="3">DSM 100886 HEG_-6_39</strain>
    </source>
</reference>
<feature type="transmembrane region" description="Helical" evidence="1">
    <location>
        <begin position="124"/>
        <end position="144"/>
    </location>
</feature>
<gene>
    <name evidence="2" type="ORF">LuPra_01404</name>
</gene>
<dbReference type="Pfam" id="PF06532">
    <property type="entry name" value="NrsF"/>
    <property type="match status" value="1"/>
</dbReference>
<dbReference type="KEGG" id="abac:LuPra_01404"/>
<feature type="transmembrane region" description="Helical" evidence="1">
    <location>
        <begin position="156"/>
        <end position="177"/>
    </location>
</feature>
<proteinExistence type="predicted"/>
<name>A0A143PI88_LUTPR</name>
<accession>A0A143PI88</accession>
<keyword evidence="1" id="KW-1133">Transmembrane helix</keyword>
<dbReference type="OrthoDB" id="9816468at2"/>
<keyword evidence="1" id="KW-0472">Membrane</keyword>
<protein>
    <recommendedName>
        <fullName evidence="4">DUF1109 domain-containing protein</fullName>
    </recommendedName>
</protein>
<evidence type="ECO:0000313" key="2">
    <source>
        <dbReference type="EMBL" id="AMY08211.1"/>
    </source>
</evidence>
<organism evidence="2 3">
    <name type="scientific">Luteitalea pratensis</name>
    <dbReference type="NCBI Taxonomy" id="1855912"/>
    <lineage>
        <taxon>Bacteria</taxon>
        <taxon>Pseudomonadati</taxon>
        <taxon>Acidobacteriota</taxon>
        <taxon>Vicinamibacteria</taxon>
        <taxon>Vicinamibacterales</taxon>
        <taxon>Vicinamibacteraceae</taxon>
        <taxon>Luteitalea</taxon>
    </lineage>
</organism>
<dbReference type="AlphaFoldDB" id="A0A143PI88"/>
<dbReference type="InterPro" id="IPR009495">
    <property type="entry name" value="NrsF"/>
</dbReference>
<feature type="transmembrane region" description="Helical" evidence="1">
    <location>
        <begin position="58"/>
        <end position="81"/>
    </location>
</feature>
<feature type="transmembrane region" description="Helical" evidence="1">
    <location>
        <begin position="183"/>
        <end position="204"/>
    </location>
</feature>
<dbReference type="STRING" id="1855912.LuPra_01404"/>